<organism evidence="3 4">
    <name type="scientific">Ornithinimicrobium cerasi</name>
    <dbReference type="NCBI Taxonomy" id="2248773"/>
    <lineage>
        <taxon>Bacteria</taxon>
        <taxon>Bacillati</taxon>
        <taxon>Actinomycetota</taxon>
        <taxon>Actinomycetes</taxon>
        <taxon>Micrococcales</taxon>
        <taxon>Ornithinimicrobiaceae</taxon>
        <taxon>Ornithinimicrobium</taxon>
    </lineage>
</organism>
<evidence type="ECO:0000313" key="3">
    <source>
        <dbReference type="EMBL" id="SOC56065.1"/>
    </source>
</evidence>
<dbReference type="InterPro" id="IPR005184">
    <property type="entry name" value="DUF306_Meta_HslJ"/>
</dbReference>
<dbReference type="PROSITE" id="PS51257">
    <property type="entry name" value="PROKAR_LIPOPROTEIN"/>
    <property type="match status" value="1"/>
</dbReference>
<dbReference type="InterPro" id="IPR038670">
    <property type="entry name" value="HslJ-like_sf"/>
</dbReference>
<protein>
    <submittedName>
        <fullName evidence="3">Heat shock protein HslJ</fullName>
    </submittedName>
</protein>
<dbReference type="PANTHER" id="PTHR35535">
    <property type="entry name" value="HEAT SHOCK PROTEIN HSLJ"/>
    <property type="match status" value="1"/>
</dbReference>
<dbReference type="Proteomes" id="UP000219688">
    <property type="component" value="Unassembled WGS sequence"/>
</dbReference>
<evidence type="ECO:0000259" key="2">
    <source>
        <dbReference type="Pfam" id="PF03724"/>
    </source>
</evidence>
<accession>A0A285VPT8</accession>
<dbReference type="PANTHER" id="PTHR35535:SF1">
    <property type="entry name" value="HEAT SHOCK PROTEIN HSLJ"/>
    <property type="match status" value="1"/>
</dbReference>
<sequence length="255" mass="25837">MRILVVVALVGLLVTACGAGAGPGGPSVEGRTYLSTGVTEDGGTRELVPGSRVQVSFVDGRVSASAGCNSMSGAYRLVDGTLVVEPMAMTEMGCPEELMSQDAWLADLLTAEPALTADGDTLTLTTASTVLTLLDREVADPDRPLVGTTWLVDSLITGETVSSTPGGAEASLTLAQDGSAQVMAGCNRGRGSWAQGEGTLTVSALALTRMACPGDRGELERAVLAVLEAGELGVEITADRLTLTAGDLGLGLRAG</sequence>
<feature type="domain" description="DUF306" evidence="2">
    <location>
        <begin position="54"/>
        <end position="129"/>
    </location>
</feature>
<keyword evidence="1" id="KW-0732">Signal</keyword>
<feature type="chain" id="PRO_5012448142" evidence="1">
    <location>
        <begin position="22"/>
        <end position="255"/>
    </location>
</feature>
<dbReference type="AlphaFoldDB" id="A0A285VPT8"/>
<evidence type="ECO:0000256" key="1">
    <source>
        <dbReference type="SAM" id="SignalP"/>
    </source>
</evidence>
<keyword evidence="3" id="KW-0346">Stress response</keyword>
<dbReference type="Pfam" id="PF03724">
    <property type="entry name" value="META"/>
    <property type="match status" value="2"/>
</dbReference>
<dbReference type="EMBL" id="OBQK01000006">
    <property type="protein sequence ID" value="SOC56065.1"/>
    <property type="molecule type" value="Genomic_DNA"/>
</dbReference>
<evidence type="ECO:0000313" key="4">
    <source>
        <dbReference type="Proteomes" id="UP000219688"/>
    </source>
</evidence>
<proteinExistence type="predicted"/>
<name>A0A285VPT8_9MICO</name>
<dbReference type="RefSeq" id="WP_097188329.1">
    <property type="nucleotide sequence ID" value="NZ_OBQK01000006.1"/>
</dbReference>
<reference evidence="4" key="1">
    <citation type="submission" date="2017-08" db="EMBL/GenBank/DDBJ databases">
        <authorList>
            <person name="Varghese N."/>
            <person name="Submissions S."/>
        </authorList>
    </citation>
    <scope>NUCLEOTIDE SEQUENCE [LARGE SCALE GENOMIC DNA]</scope>
    <source>
        <strain evidence="4">USBA17B2</strain>
    </source>
</reference>
<dbReference type="InterPro" id="IPR053147">
    <property type="entry name" value="Hsp_HslJ-like"/>
</dbReference>
<dbReference type="Gene3D" id="2.40.128.270">
    <property type="match status" value="2"/>
</dbReference>
<feature type="signal peptide" evidence="1">
    <location>
        <begin position="1"/>
        <end position="21"/>
    </location>
</feature>
<keyword evidence="4" id="KW-1185">Reference proteome</keyword>
<feature type="domain" description="DUF306" evidence="2">
    <location>
        <begin position="143"/>
        <end position="245"/>
    </location>
</feature>
<gene>
    <name evidence="3" type="ORF">SAMN05421879_106186</name>
</gene>